<dbReference type="InterPro" id="IPR020841">
    <property type="entry name" value="PKS_Beta-ketoAc_synthase_dom"/>
</dbReference>
<dbReference type="PROSITE" id="PS50075">
    <property type="entry name" value="CARRIER"/>
    <property type="match status" value="1"/>
</dbReference>
<evidence type="ECO:0000259" key="8">
    <source>
        <dbReference type="PROSITE" id="PS52019"/>
    </source>
</evidence>
<dbReference type="InterPro" id="IPR057326">
    <property type="entry name" value="KR_dom"/>
</dbReference>
<keyword evidence="10" id="KW-1185">Reference proteome</keyword>
<dbReference type="InterPro" id="IPR001227">
    <property type="entry name" value="Ac_transferase_dom_sf"/>
</dbReference>
<feature type="region of interest" description="N-terminal hotdog fold" evidence="5">
    <location>
        <begin position="1470"/>
        <end position="1599"/>
    </location>
</feature>
<keyword evidence="2" id="KW-0596">Phosphopantetheine</keyword>
<dbReference type="Pfam" id="PF00109">
    <property type="entry name" value="ketoacyl-synt"/>
    <property type="match status" value="1"/>
</dbReference>
<accession>A0A090ACB4</accession>
<dbReference type="SUPFAM" id="SSF51735">
    <property type="entry name" value="NAD(P)-binding Rossmann-fold domains"/>
    <property type="match status" value="1"/>
</dbReference>
<sequence>MSERIAIIGMACRYPEADNPKMLWENTLAQRRAFRRLPAERLNLADYFSTDRTLPDAVYCDQAAVIEGYEFDRLKYRISGHTYRSTDLTHWLALDIAAQALEDAGFPDGQGLVKERTGVLVGNTLTGEFSRAALMRLRWPYVRRMVDAQLRKNNWTAESRATFLADLEIDYKQPFEPVGEETLAGGLSNTIAGRICNHFDLGGGGYTLDGACSSSLLALANACNALVTGDLDTAVVGGVDLSLDPFELIGFAKTAALAATQMRVYDAAANGFWPGEGCGFVILMRYEDALACGARCYTLIRGWGISSDGGGGITRPEEKGQRLALERAYQRAGYGIDTVPLFEGHGTGTTVGDQVELQTLMSARRAAHSQGLPAAISSIKANIGHTKAAAGIAGILKAVMAIHNQILPPATAVAHPHPLLQANNANLRLLSGAEVWPAQQSLRAGVSSFGFGGINVHVTLEGINGIRRTQLTSKEQQLIATPQENELFLLGAEDFPALAALLSQLAQLAPRLSFGELTDLAARLAQQDRFFPVRAALIAATPTQLADKLEQLWTKVTSGEQQLFDQQAGIFLAVRDQPPRITLLFPGQAAPVRLTGGIWSRRFPQITALYQQAILTDPDNDLNSTAVAQPAIITAAIAGLQILATFGITGQLAVGHSLGEFAALYWANAMDEATLLKTVQVRGQAMTDVAAPAGAMLSLAVDEATAQAWCTKIAGINIAGLNSPSQTVVSGEKSAIIQLQQQAQTQGITATLLPVAHGFHSPLMLSAAEELATHLAPVALQPLQRRVISTITGQELEPQVNWKELLIKQMTQPVRFSAAIQQVVPETDLFVEVGPGQILTNLVHQTTAVPVIPLDIAGSSFQGLLTALGAAYVMGAPLNREALFADRLVRPFSLDWQPQFFVNPCELAPLPDAAISTTVVAPVTKVEELLSTAAQAETAESQAQLSILERLRQAVAKKAELPPTAVHNHSRLLADLHLNSITVGQIVAEVSRQLGLAAPVDPTAYASATVAQIAQAMEDRLASGEAEANPTTTLPAGVDAWIRAFTVTYLERPRRGNPLTPQGQGGWQVFGDANHPLKVPLEQQLNSWGGGGVALCLPADVNENHIGMMLAAAQAVLELTSNRRYFILVQTGNSAAAFARTLHREQPNLTTVVITLPLLTSAFDQPTALPEKSNTIAVQQALEHILAELHIAKGYHEVRYDLEEIRYERWLQLLPSPNLAPTLPLTAADILLVSGGGKGITAECAAALARETGVKLVLLGRASPDQDHELAENLARFQAMGLIFKYCQTDVTNETAVKATIAEIVPEWGAITALLHGAGTNQPTLLRHLDAAAFQRTLAPKVGGLRHLLNAIDPQQLRLLISFGSFIAPAGMPGEADYAVANEWLAALTEAHQQAYPHCRCLTLEWTVWSEVGMGKRLGSDETLAQQGITPISPEVGISILRQALLAQNWPKTVIISGRMPEVPTLRLEHPDLPFLRFLEHPRVYYPGIELVVEAELSPVSDPYLNDHVFKGQSIFPAVMGLEAMAQVAATVLGVKEIAGFDQVEFARPVVVAANQAEIVQIAALVREPGKVDVVLRCAQTGFKVNHFQARCLVSDAISPTTAIATKLNGKEIPLELEPYGELLFQTGRFKRIRSYQHLEATQCIGEIAAADASPWFGRYLPPTLLLGDPGSRDAAIHAIQACIPHAQLLPIAVERLTLVDIDLPGPWTLSAQERWRQGDRFCYDFVLQTPTGQIREIWEGLHLHKVSVIPWQTGWQEALLAPYVERRLQELIPAALLRVALHHEITPDRSLRRDQAFQKLLGSPLEIVKRPDGKPEIPRSDWKISAAHAGDFTLTVAGTTAVACDLEPVVKREKQTWLDLLGNHYDLIKVIDQDTHETSEKAATRIWTARECLKKAGALLETPLTIKESAQDGWILFAAGEMTIASAMTTLKSHEAPLALAILVGK</sequence>
<dbReference type="Pfam" id="PF21089">
    <property type="entry name" value="PKS_DH_N"/>
    <property type="match status" value="1"/>
</dbReference>
<dbReference type="HOGENOM" id="CLU_000022_30_2_6"/>
<dbReference type="InterPro" id="IPR049552">
    <property type="entry name" value="PKS_DH_N"/>
</dbReference>
<evidence type="ECO:0000256" key="3">
    <source>
        <dbReference type="ARBA" id="ARBA00022553"/>
    </source>
</evidence>
<dbReference type="Pfam" id="PF00698">
    <property type="entry name" value="Acyl_transf_1"/>
    <property type="match status" value="1"/>
</dbReference>
<dbReference type="SMART" id="SM00827">
    <property type="entry name" value="PKS_AT"/>
    <property type="match status" value="1"/>
</dbReference>
<evidence type="ECO:0000259" key="7">
    <source>
        <dbReference type="PROSITE" id="PS52004"/>
    </source>
</evidence>
<dbReference type="SMART" id="SM00822">
    <property type="entry name" value="PKS_KR"/>
    <property type="match status" value="1"/>
</dbReference>
<dbReference type="KEGG" id="tig:THII_0012"/>
<dbReference type="PROSITE" id="PS52004">
    <property type="entry name" value="KS3_2"/>
    <property type="match status" value="1"/>
</dbReference>
<dbReference type="PANTHER" id="PTHR43775:SF51">
    <property type="entry name" value="INACTIVE PHENOLPHTHIOCEROL SYNTHESIS POLYKETIDE SYNTHASE TYPE I PKS1-RELATED"/>
    <property type="match status" value="1"/>
</dbReference>
<dbReference type="SMART" id="SM00825">
    <property type="entry name" value="PKS_KS"/>
    <property type="match status" value="1"/>
</dbReference>
<dbReference type="Gene3D" id="1.10.1200.10">
    <property type="entry name" value="ACP-like"/>
    <property type="match status" value="1"/>
</dbReference>
<dbReference type="Gene3D" id="3.10.129.110">
    <property type="entry name" value="Polyketide synthase dehydratase"/>
    <property type="match status" value="1"/>
</dbReference>
<dbReference type="GO" id="GO:0004312">
    <property type="term" value="F:fatty acid synthase activity"/>
    <property type="evidence" value="ECO:0007669"/>
    <property type="project" value="TreeGrafter"/>
</dbReference>
<evidence type="ECO:0000313" key="9">
    <source>
        <dbReference type="EMBL" id="BAP54309.1"/>
    </source>
</evidence>
<name>A0A090ACB4_9GAMM</name>
<dbReference type="InterPro" id="IPR009081">
    <property type="entry name" value="PP-bd_ACP"/>
</dbReference>
<dbReference type="CDD" id="cd08953">
    <property type="entry name" value="KR_2_SDR_x"/>
    <property type="match status" value="1"/>
</dbReference>
<dbReference type="SUPFAM" id="SSF52151">
    <property type="entry name" value="FabD/lysophospholipase-like"/>
    <property type="match status" value="1"/>
</dbReference>
<dbReference type="SUPFAM" id="SSF53901">
    <property type="entry name" value="Thiolase-like"/>
    <property type="match status" value="1"/>
</dbReference>
<dbReference type="InterPro" id="IPR014043">
    <property type="entry name" value="Acyl_transferase_dom"/>
</dbReference>
<feature type="domain" description="PKS/mFAS DH" evidence="8">
    <location>
        <begin position="1470"/>
        <end position="1753"/>
    </location>
</feature>
<dbReference type="InterPro" id="IPR029069">
    <property type="entry name" value="HotDog_dom_sf"/>
</dbReference>
<dbReference type="SUPFAM" id="SSF47336">
    <property type="entry name" value="ACP-like"/>
    <property type="match status" value="1"/>
</dbReference>
<dbReference type="Gene3D" id="3.40.366.10">
    <property type="entry name" value="Malonyl-Coenzyme A Acyl Carrier Protein, domain 2"/>
    <property type="match status" value="1"/>
</dbReference>
<dbReference type="InterPro" id="IPR016036">
    <property type="entry name" value="Malonyl_transacylase_ACP-bd"/>
</dbReference>
<proteinExistence type="inferred from homology"/>
<dbReference type="STRING" id="40754.THII_0012"/>
<evidence type="ECO:0000313" key="10">
    <source>
        <dbReference type="Proteomes" id="UP000031623"/>
    </source>
</evidence>
<dbReference type="InterPro" id="IPR016035">
    <property type="entry name" value="Acyl_Trfase/lysoPLipase"/>
</dbReference>
<dbReference type="EMBL" id="AP014633">
    <property type="protein sequence ID" value="BAP54309.1"/>
    <property type="molecule type" value="Genomic_DNA"/>
</dbReference>
<dbReference type="OrthoDB" id="9778690at2"/>
<organism evidence="9 10">
    <name type="scientific">Thioploca ingrica</name>
    <dbReference type="NCBI Taxonomy" id="40754"/>
    <lineage>
        <taxon>Bacteria</taxon>
        <taxon>Pseudomonadati</taxon>
        <taxon>Pseudomonadota</taxon>
        <taxon>Gammaproteobacteria</taxon>
        <taxon>Thiotrichales</taxon>
        <taxon>Thiotrichaceae</taxon>
        <taxon>Thioploca</taxon>
    </lineage>
</organism>
<dbReference type="Pfam" id="PF00550">
    <property type="entry name" value="PP-binding"/>
    <property type="match status" value="1"/>
</dbReference>
<dbReference type="InterPro" id="IPR049900">
    <property type="entry name" value="PKS_mFAS_DH"/>
</dbReference>
<protein>
    <submittedName>
        <fullName evidence="9">Polyketide synthase family protein</fullName>
    </submittedName>
</protein>
<dbReference type="InterPro" id="IPR042104">
    <property type="entry name" value="PKS_dehydratase_sf"/>
</dbReference>
<gene>
    <name evidence="9" type="ORF">THII_0012</name>
</gene>
<dbReference type="PROSITE" id="PS52019">
    <property type="entry name" value="PKS_MFAS_DH"/>
    <property type="match status" value="1"/>
</dbReference>
<dbReference type="Gene3D" id="3.40.50.720">
    <property type="entry name" value="NAD(P)-binding Rossmann-like Domain"/>
    <property type="match status" value="1"/>
</dbReference>
<dbReference type="Pfam" id="PF14765">
    <property type="entry name" value="PS-DH"/>
    <property type="match status" value="1"/>
</dbReference>
<dbReference type="Pfam" id="PF02801">
    <property type="entry name" value="Ketoacyl-synt_C"/>
    <property type="match status" value="1"/>
</dbReference>
<dbReference type="SUPFAM" id="SSF54637">
    <property type="entry name" value="Thioesterase/thiol ester dehydrase-isomerase"/>
    <property type="match status" value="1"/>
</dbReference>
<dbReference type="InterPro" id="IPR049551">
    <property type="entry name" value="PKS_DH_C"/>
</dbReference>
<dbReference type="PANTHER" id="PTHR43775">
    <property type="entry name" value="FATTY ACID SYNTHASE"/>
    <property type="match status" value="1"/>
</dbReference>
<dbReference type="SUPFAM" id="SSF55048">
    <property type="entry name" value="Probable ACP-binding domain of malonyl-CoA ACP transacylase"/>
    <property type="match status" value="1"/>
</dbReference>
<dbReference type="InterPro" id="IPR036291">
    <property type="entry name" value="NAD(P)-bd_dom_sf"/>
</dbReference>
<keyword evidence="4" id="KW-0808">Transferase</keyword>
<evidence type="ECO:0000259" key="6">
    <source>
        <dbReference type="PROSITE" id="PS50075"/>
    </source>
</evidence>
<feature type="region of interest" description="C-terminal hotdog fold" evidence="5">
    <location>
        <begin position="1612"/>
        <end position="1753"/>
    </location>
</feature>
<feature type="domain" description="Carrier" evidence="6">
    <location>
        <begin position="945"/>
        <end position="1021"/>
    </location>
</feature>
<dbReference type="InterPro" id="IPR014030">
    <property type="entry name" value="Ketoacyl_synth_N"/>
</dbReference>
<comment type="similarity">
    <text evidence="1">Belongs to the short-chain dehydrogenases/reductases (SDR) family.</text>
</comment>
<dbReference type="InterPro" id="IPR013968">
    <property type="entry name" value="PKS_KR"/>
</dbReference>
<dbReference type="InterPro" id="IPR050091">
    <property type="entry name" value="PKS_NRPS_Biosynth_Enz"/>
</dbReference>
<dbReference type="InterPro" id="IPR016039">
    <property type="entry name" value="Thiolase-like"/>
</dbReference>
<dbReference type="Gene3D" id="3.40.47.10">
    <property type="match status" value="1"/>
</dbReference>
<evidence type="ECO:0000256" key="5">
    <source>
        <dbReference type="PROSITE-ProRule" id="PRU01363"/>
    </source>
</evidence>
<reference evidence="9 10" key="1">
    <citation type="journal article" date="2014" name="ISME J.">
        <title>Ecophysiology of Thioploca ingrica as revealed by the complete genome sequence supplemented with proteomic evidence.</title>
        <authorList>
            <person name="Kojima H."/>
            <person name="Ogura Y."/>
            <person name="Yamamoto N."/>
            <person name="Togashi T."/>
            <person name="Mori H."/>
            <person name="Watanabe T."/>
            <person name="Nemoto F."/>
            <person name="Kurokawa K."/>
            <person name="Hayashi T."/>
            <person name="Fukui M."/>
        </authorList>
    </citation>
    <scope>NUCLEOTIDE SEQUENCE [LARGE SCALE GENOMIC DNA]</scope>
</reference>
<dbReference type="Proteomes" id="UP000031623">
    <property type="component" value="Chromosome"/>
</dbReference>
<dbReference type="CDD" id="cd00833">
    <property type="entry name" value="PKS"/>
    <property type="match status" value="1"/>
</dbReference>
<evidence type="ECO:0000256" key="1">
    <source>
        <dbReference type="ARBA" id="ARBA00006484"/>
    </source>
</evidence>
<dbReference type="GO" id="GO:0006633">
    <property type="term" value="P:fatty acid biosynthetic process"/>
    <property type="evidence" value="ECO:0007669"/>
    <property type="project" value="TreeGrafter"/>
</dbReference>
<comment type="caution">
    <text evidence="5">Lacks conserved residue(s) required for the propagation of feature annotation.</text>
</comment>
<evidence type="ECO:0000256" key="2">
    <source>
        <dbReference type="ARBA" id="ARBA00022450"/>
    </source>
</evidence>
<dbReference type="Pfam" id="PF08659">
    <property type="entry name" value="KR"/>
    <property type="match status" value="1"/>
</dbReference>
<evidence type="ECO:0000256" key="4">
    <source>
        <dbReference type="ARBA" id="ARBA00022679"/>
    </source>
</evidence>
<feature type="domain" description="Ketosynthase family 3 (KS3)" evidence="7">
    <location>
        <begin position="2"/>
        <end position="462"/>
    </location>
</feature>
<dbReference type="InterPro" id="IPR036736">
    <property type="entry name" value="ACP-like_sf"/>
</dbReference>
<dbReference type="InterPro" id="IPR014031">
    <property type="entry name" value="Ketoacyl_synth_C"/>
</dbReference>
<keyword evidence="3" id="KW-0597">Phosphoprotein</keyword>